<dbReference type="PANTHER" id="PTHR21043:SF0">
    <property type="entry name" value="MITOCHONDRIAL ASSEMBLY OF RIBOSOMAL LARGE SUBUNIT PROTEIN 1"/>
    <property type="match status" value="1"/>
</dbReference>
<dbReference type="InterPro" id="IPR043519">
    <property type="entry name" value="NT_sf"/>
</dbReference>
<dbReference type="SUPFAM" id="SSF81301">
    <property type="entry name" value="Nucleotidyltransferase"/>
    <property type="match status" value="1"/>
</dbReference>
<dbReference type="GO" id="GO:0017148">
    <property type="term" value="P:negative regulation of translation"/>
    <property type="evidence" value="ECO:0007669"/>
    <property type="project" value="TreeGrafter"/>
</dbReference>
<sequence length="126" mass="14105">MSNSQSLAFAIASILAEHKAQDVLVLDLREIAGWTDFFVLGSSSSITHMRGLSRFVEEYLESEKISSLNRPVASDDESWLLQDMGDVVVHIMSREARNFYELEKLWYKAKVYSLSAGESAGISTQP</sequence>
<dbReference type="HAMAP" id="MF_01477">
    <property type="entry name" value="Iojap_RsfS"/>
    <property type="match status" value="1"/>
</dbReference>
<proteinExistence type="inferred from homology"/>
<dbReference type="PANTHER" id="PTHR21043">
    <property type="entry name" value="IOJAP SUPERFAMILY ORTHOLOG"/>
    <property type="match status" value="1"/>
</dbReference>
<dbReference type="GO" id="GO:0090071">
    <property type="term" value="P:negative regulation of ribosome biogenesis"/>
    <property type="evidence" value="ECO:0007669"/>
    <property type="project" value="TreeGrafter"/>
</dbReference>
<protein>
    <submittedName>
        <fullName evidence="2">Ribosomal silencing factor RsfS</fullName>
    </submittedName>
</protein>
<dbReference type="AlphaFoldDB" id="A0A644TL34"/>
<dbReference type="NCBIfam" id="TIGR00090">
    <property type="entry name" value="rsfS_iojap_ybeB"/>
    <property type="match status" value="1"/>
</dbReference>
<accession>A0A644TL34</accession>
<dbReference type="Pfam" id="PF02410">
    <property type="entry name" value="RsfS"/>
    <property type="match status" value="1"/>
</dbReference>
<organism evidence="2">
    <name type="scientific">bioreactor metagenome</name>
    <dbReference type="NCBI Taxonomy" id="1076179"/>
    <lineage>
        <taxon>unclassified sequences</taxon>
        <taxon>metagenomes</taxon>
        <taxon>ecological metagenomes</taxon>
    </lineage>
</organism>
<evidence type="ECO:0000256" key="1">
    <source>
        <dbReference type="ARBA" id="ARBA00010574"/>
    </source>
</evidence>
<dbReference type="EMBL" id="VSSQ01000032">
    <property type="protein sequence ID" value="MPL66421.1"/>
    <property type="molecule type" value="Genomic_DNA"/>
</dbReference>
<name>A0A644TL34_9ZZZZ</name>
<evidence type="ECO:0000313" key="2">
    <source>
        <dbReference type="EMBL" id="MPL66421.1"/>
    </source>
</evidence>
<dbReference type="InterPro" id="IPR004394">
    <property type="entry name" value="Iojap/RsfS/C7orf30"/>
</dbReference>
<dbReference type="Gene3D" id="3.30.460.10">
    <property type="entry name" value="Beta Polymerase, domain 2"/>
    <property type="match status" value="1"/>
</dbReference>
<comment type="caution">
    <text evidence="2">The sequence shown here is derived from an EMBL/GenBank/DDBJ whole genome shotgun (WGS) entry which is preliminary data.</text>
</comment>
<dbReference type="GO" id="GO:0043023">
    <property type="term" value="F:ribosomal large subunit binding"/>
    <property type="evidence" value="ECO:0007669"/>
    <property type="project" value="TreeGrafter"/>
</dbReference>
<reference evidence="2" key="1">
    <citation type="submission" date="2019-08" db="EMBL/GenBank/DDBJ databases">
        <authorList>
            <person name="Kucharzyk K."/>
            <person name="Murdoch R.W."/>
            <person name="Higgins S."/>
            <person name="Loffler F."/>
        </authorList>
    </citation>
    <scope>NUCLEOTIDE SEQUENCE</scope>
</reference>
<gene>
    <name evidence="2" type="primary">rsfS_7</name>
    <name evidence="2" type="ORF">SDC9_12095</name>
</gene>
<comment type="similarity">
    <text evidence="1">Belongs to the Iojap/RsfS family.</text>
</comment>